<dbReference type="STRING" id="1285242.A6A04_02930"/>
<name>A0A178MK24_9PROT</name>
<evidence type="ECO:0000313" key="2">
    <source>
        <dbReference type="Proteomes" id="UP000078428"/>
    </source>
</evidence>
<proteinExistence type="predicted"/>
<organism evidence="1 2">
    <name type="scientific">Paramagnetospirillum marisnigri</name>
    <dbReference type="NCBI Taxonomy" id="1285242"/>
    <lineage>
        <taxon>Bacteria</taxon>
        <taxon>Pseudomonadati</taxon>
        <taxon>Pseudomonadota</taxon>
        <taxon>Alphaproteobacteria</taxon>
        <taxon>Rhodospirillales</taxon>
        <taxon>Magnetospirillaceae</taxon>
        <taxon>Paramagnetospirillum</taxon>
    </lineage>
</organism>
<accession>A0A178MK24</accession>
<sequence>MTMSIINAVAANGRFHVSVDRDGPWQWLVTVRPVGDIEFDETDADIFGHVAAMPECLDTKDRLIWFDLAELIAGGEMEARRLAFALLTEGASAHQRVEAVIDCGL</sequence>
<dbReference type="EMBL" id="LWQT01000066">
    <property type="protein sequence ID" value="OAN49092.1"/>
    <property type="molecule type" value="Genomic_DNA"/>
</dbReference>
<keyword evidence="2" id="KW-1185">Reference proteome</keyword>
<protein>
    <submittedName>
        <fullName evidence="1">Uncharacterized protein</fullName>
    </submittedName>
</protein>
<dbReference type="AlphaFoldDB" id="A0A178MK24"/>
<comment type="caution">
    <text evidence="1">The sequence shown here is derived from an EMBL/GenBank/DDBJ whole genome shotgun (WGS) entry which is preliminary data.</text>
</comment>
<dbReference type="Proteomes" id="UP000078428">
    <property type="component" value="Unassembled WGS sequence"/>
</dbReference>
<gene>
    <name evidence="1" type="ORF">A6A04_02930</name>
</gene>
<evidence type="ECO:0000313" key="1">
    <source>
        <dbReference type="EMBL" id="OAN49092.1"/>
    </source>
</evidence>
<reference evidence="1 2" key="1">
    <citation type="submission" date="2016-04" db="EMBL/GenBank/DDBJ databases">
        <title>Draft genome sequence of freshwater magnetotactic bacteria Magnetospirillum marisnigri SP-1 and Magnetospirillum moscoviense BB-1.</title>
        <authorList>
            <person name="Koziaeva V."/>
            <person name="Dziuba M.V."/>
            <person name="Ivanov T.M."/>
            <person name="Kuznetsov B."/>
            <person name="Grouzdev D.S."/>
        </authorList>
    </citation>
    <scope>NUCLEOTIDE SEQUENCE [LARGE SCALE GENOMIC DNA]</scope>
    <source>
        <strain evidence="1 2">SP-1</strain>
    </source>
</reference>